<dbReference type="Proteomes" id="UP000019225">
    <property type="component" value="Chromosome"/>
</dbReference>
<feature type="compositionally biased region" description="Gly residues" evidence="1">
    <location>
        <begin position="317"/>
        <end position="334"/>
    </location>
</feature>
<dbReference type="eggNOG" id="COG1520">
    <property type="taxonomic scope" value="Bacteria"/>
</dbReference>
<sequence length="408" mass="38593">MTSLRFAAAAATALLIAVAGSAPASATAGGEQCDSAGLGISAQFSAFVQHDATLLGTAAGRVAVGGNAVLGTPMGFPGLSVGGGAAVDAGRGDLLVGGKLDAHGVVLEKGGAFVGGLIGLATGIAAKVSGAAVATAGIGGKLDVDGSFAALTAKADAWAKVKVNGAVKLDGETLELSGSDSKQVVVGVTAAQLAVAKEIRIKAPVGATVLVNVAGEAYDAVAAGLRSVQVWDGHGWVGAGAKVGVVWNFAAAKKITLGGGLWVGTVLAPRAEVGFGLGIGLGVSGGLIASSVHTVVAVDLGVLVGFPACLPGGGGTGGGGGTTPGGSGDGGSGSTPGTPATNSSSAPSTSVSATPSSSAAPVPQAQATEPLAYTGANVVWIAVAAAVLLGLGAGALILSRRKRAKQNS</sequence>
<name>W5W2A5_9PSEU</name>
<protein>
    <submittedName>
        <fullName evidence="5">Putative secreted protein</fullName>
    </submittedName>
</protein>
<dbReference type="PATRIC" id="fig|1449976.3.peg.1564"/>
<dbReference type="RefSeq" id="WP_025355145.1">
    <property type="nucleotide sequence ID" value="NZ_CP007155.1"/>
</dbReference>
<keyword evidence="3" id="KW-0732">Signal</keyword>
<proteinExistence type="predicted"/>
<reference evidence="5 6" key="1">
    <citation type="journal article" date="2014" name="BMC Genomics">
        <title>Complete genome sequence of producer of the glycopeptide antibiotic Aculeximycin Kutzneria albida DSM 43870T, a representative of minor genus of Pseudonocardiaceae.</title>
        <authorList>
            <person name="Rebets Y."/>
            <person name="Tokovenko B."/>
            <person name="Lushchyk I."/>
            <person name="Ruckert C."/>
            <person name="Zaburannyi N."/>
            <person name="Bechthold A."/>
            <person name="Kalinowski J."/>
            <person name="Luzhetskyy A."/>
        </authorList>
    </citation>
    <scope>NUCLEOTIDE SEQUENCE [LARGE SCALE GENOMIC DNA]</scope>
    <source>
        <strain evidence="5">DSM 43870</strain>
    </source>
</reference>
<evidence type="ECO:0000313" key="6">
    <source>
        <dbReference type="Proteomes" id="UP000019225"/>
    </source>
</evidence>
<evidence type="ECO:0000256" key="3">
    <source>
        <dbReference type="SAM" id="SignalP"/>
    </source>
</evidence>
<feature type="chain" id="PRO_5004872805" evidence="3">
    <location>
        <begin position="25"/>
        <end position="408"/>
    </location>
</feature>
<evidence type="ECO:0000256" key="2">
    <source>
        <dbReference type="SAM" id="Phobius"/>
    </source>
</evidence>
<feature type="region of interest" description="Disordered" evidence="1">
    <location>
        <begin position="317"/>
        <end position="362"/>
    </location>
</feature>
<dbReference type="EMBL" id="CP007155">
    <property type="protein sequence ID" value="AHH94935.1"/>
    <property type="molecule type" value="Genomic_DNA"/>
</dbReference>
<feature type="compositionally biased region" description="Low complexity" evidence="1">
    <location>
        <begin position="335"/>
        <end position="362"/>
    </location>
</feature>
<dbReference type="NCBIfam" id="TIGR01167">
    <property type="entry name" value="LPXTG_anchor"/>
    <property type="match status" value="1"/>
</dbReference>
<gene>
    <name evidence="5" type="ORF">KALB_1563</name>
</gene>
<evidence type="ECO:0000259" key="4">
    <source>
        <dbReference type="Pfam" id="PF20597"/>
    </source>
</evidence>
<feature type="signal peptide" evidence="3">
    <location>
        <begin position="1"/>
        <end position="24"/>
    </location>
</feature>
<dbReference type="HOGENOM" id="CLU_674024_0_0_11"/>
<feature type="domain" description="Choice-of-anchor A" evidence="4">
    <location>
        <begin position="38"/>
        <end position="293"/>
    </location>
</feature>
<keyword evidence="6" id="KW-1185">Reference proteome</keyword>
<evidence type="ECO:0000256" key="1">
    <source>
        <dbReference type="SAM" id="MobiDB-lite"/>
    </source>
</evidence>
<dbReference type="Pfam" id="PF20597">
    <property type="entry name" value="pAdhesive_15"/>
    <property type="match status" value="1"/>
</dbReference>
<keyword evidence="2" id="KW-0472">Membrane</keyword>
<feature type="transmembrane region" description="Helical" evidence="2">
    <location>
        <begin position="378"/>
        <end position="398"/>
    </location>
</feature>
<keyword evidence="2" id="KW-0812">Transmembrane</keyword>
<dbReference type="KEGG" id="kal:KALB_1563"/>
<accession>W5W2A5</accession>
<dbReference type="InterPro" id="IPR026588">
    <property type="entry name" value="Choice_anch_A"/>
</dbReference>
<organism evidence="5 6">
    <name type="scientific">Kutzneria albida DSM 43870</name>
    <dbReference type="NCBI Taxonomy" id="1449976"/>
    <lineage>
        <taxon>Bacteria</taxon>
        <taxon>Bacillati</taxon>
        <taxon>Actinomycetota</taxon>
        <taxon>Actinomycetes</taxon>
        <taxon>Pseudonocardiales</taxon>
        <taxon>Pseudonocardiaceae</taxon>
        <taxon>Kutzneria</taxon>
    </lineage>
</organism>
<keyword evidence="2" id="KW-1133">Transmembrane helix</keyword>
<dbReference type="AlphaFoldDB" id="W5W2A5"/>
<dbReference type="OrthoDB" id="3404418at2"/>
<evidence type="ECO:0000313" key="5">
    <source>
        <dbReference type="EMBL" id="AHH94935.1"/>
    </source>
</evidence>
<dbReference type="NCBIfam" id="TIGR04215">
    <property type="entry name" value="choice_anch_A"/>
    <property type="match status" value="1"/>
</dbReference>